<name>A0AAD6PPH7_9ROSI</name>
<gene>
    <name evidence="1" type="ORF">NC653_041612</name>
</gene>
<evidence type="ECO:0000313" key="2">
    <source>
        <dbReference type="Proteomes" id="UP001164929"/>
    </source>
</evidence>
<proteinExistence type="predicted"/>
<organism evidence="1 2">
    <name type="scientific">Populus alba x Populus x berolinensis</name>
    <dbReference type="NCBI Taxonomy" id="444605"/>
    <lineage>
        <taxon>Eukaryota</taxon>
        <taxon>Viridiplantae</taxon>
        <taxon>Streptophyta</taxon>
        <taxon>Embryophyta</taxon>
        <taxon>Tracheophyta</taxon>
        <taxon>Spermatophyta</taxon>
        <taxon>Magnoliopsida</taxon>
        <taxon>eudicotyledons</taxon>
        <taxon>Gunneridae</taxon>
        <taxon>Pentapetalae</taxon>
        <taxon>rosids</taxon>
        <taxon>fabids</taxon>
        <taxon>Malpighiales</taxon>
        <taxon>Salicaceae</taxon>
        <taxon>Saliceae</taxon>
        <taxon>Populus</taxon>
    </lineage>
</organism>
<sequence>MVAREKVIVVSLVKKSSLSQKDHDSTCLDHCMTLREFIIFELARLIALQVKL</sequence>
<keyword evidence="2" id="KW-1185">Reference proteome</keyword>
<protein>
    <submittedName>
        <fullName evidence="1">Uncharacterized protein</fullName>
    </submittedName>
</protein>
<reference evidence="1" key="1">
    <citation type="journal article" date="2023" name="Mol. Ecol. Resour.">
        <title>Chromosome-level genome assembly of a triploid poplar Populus alba 'Berolinensis'.</title>
        <authorList>
            <person name="Chen S."/>
            <person name="Yu Y."/>
            <person name="Wang X."/>
            <person name="Wang S."/>
            <person name="Zhang T."/>
            <person name="Zhou Y."/>
            <person name="He R."/>
            <person name="Meng N."/>
            <person name="Wang Y."/>
            <person name="Liu W."/>
            <person name="Liu Z."/>
            <person name="Liu J."/>
            <person name="Guo Q."/>
            <person name="Huang H."/>
            <person name="Sederoff R.R."/>
            <person name="Wang G."/>
            <person name="Qu G."/>
            <person name="Chen S."/>
        </authorList>
    </citation>
    <scope>NUCLEOTIDE SEQUENCE</scope>
    <source>
        <strain evidence="1">SC-2020</strain>
    </source>
</reference>
<comment type="caution">
    <text evidence="1">The sequence shown here is derived from an EMBL/GenBank/DDBJ whole genome shotgun (WGS) entry which is preliminary data.</text>
</comment>
<evidence type="ECO:0000313" key="1">
    <source>
        <dbReference type="EMBL" id="KAJ6952527.1"/>
    </source>
</evidence>
<dbReference type="Proteomes" id="UP001164929">
    <property type="component" value="Chromosome 19"/>
</dbReference>
<dbReference type="AlphaFoldDB" id="A0AAD6PPH7"/>
<accession>A0AAD6PPH7</accession>
<dbReference type="EMBL" id="JAQIZT010000019">
    <property type="protein sequence ID" value="KAJ6952527.1"/>
    <property type="molecule type" value="Genomic_DNA"/>
</dbReference>